<feature type="compositionally biased region" description="Basic residues" evidence="1">
    <location>
        <begin position="1"/>
        <end position="20"/>
    </location>
</feature>
<dbReference type="AlphaFoldDB" id="A0AAN6JPQ7"/>
<organism evidence="2 3">
    <name type="scientific">Tilletia horrida</name>
    <dbReference type="NCBI Taxonomy" id="155126"/>
    <lineage>
        <taxon>Eukaryota</taxon>
        <taxon>Fungi</taxon>
        <taxon>Dikarya</taxon>
        <taxon>Basidiomycota</taxon>
        <taxon>Ustilaginomycotina</taxon>
        <taxon>Exobasidiomycetes</taxon>
        <taxon>Tilletiales</taxon>
        <taxon>Tilletiaceae</taxon>
        <taxon>Tilletia</taxon>
    </lineage>
</organism>
<comment type="caution">
    <text evidence="2">The sequence shown here is derived from an EMBL/GenBank/DDBJ whole genome shotgun (WGS) entry which is preliminary data.</text>
</comment>
<dbReference type="EMBL" id="JAPDMQ010000333">
    <property type="protein sequence ID" value="KAK0526911.1"/>
    <property type="molecule type" value="Genomic_DNA"/>
</dbReference>
<keyword evidence="3" id="KW-1185">Reference proteome</keyword>
<evidence type="ECO:0000256" key="1">
    <source>
        <dbReference type="SAM" id="MobiDB-lite"/>
    </source>
</evidence>
<feature type="compositionally biased region" description="Low complexity" evidence="1">
    <location>
        <begin position="89"/>
        <end position="107"/>
    </location>
</feature>
<name>A0AAN6JPQ7_9BASI</name>
<feature type="region of interest" description="Disordered" evidence="1">
    <location>
        <begin position="1"/>
        <end position="24"/>
    </location>
</feature>
<feature type="non-terminal residue" evidence="2">
    <location>
        <position position="107"/>
    </location>
</feature>
<feature type="compositionally biased region" description="Basic residues" evidence="1">
    <location>
        <begin position="75"/>
        <end position="88"/>
    </location>
</feature>
<evidence type="ECO:0000313" key="3">
    <source>
        <dbReference type="Proteomes" id="UP001176521"/>
    </source>
</evidence>
<proteinExistence type="predicted"/>
<sequence>PHPPRRRPSPAPSSRRRQLRSRLQLRSCPYTSRRWWHPVPLPAPHPSCGRCRPKKQQPTQHPRCALPTSPDVAAKHRHRTVARLRRPGRSSLSSSPCTSGRRPPFRA</sequence>
<protein>
    <submittedName>
        <fullName evidence="2">Uncharacterized protein</fullName>
    </submittedName>
</protein>
<feature type="non-terminal residue" evidence="2">
    <location>
        <position position="1"/>
    </location>
</feature>
<gene>
    <name evidence="2" type="ORF">OC842_005032</name>
</gene>
<accession>A0AAN6JPQ7</accession>
<feature type="region of interest" description="Disordered" evidence="1">
    <location>
        <begin position="45"/>
        <end position="107"/>
    </location>
</feature>
<dbReference type="Proteomes" id="UP001176521">
    <property type="component" value="Unassembled WGS sequence"/>
</dbReference>
<evidence type="ECO:0000313" key="2">
    <source>
        <dbReference type="EMBL" id="KAK0526911.1"/>
    </source>
</evidence>
<reference evidence="2" key="1">
    <citation type="journal article" date="2023" name="PhytoFront">
        <title>Draft Genome Resources of Seven Strains of Tilletia horrida, Causal Agent of Kernel Smut of Rice.</title>
        <authorList>
            <person name="Khanal S."/>
            <person name="Antony Babu S."/>
            <person name="Zhou X.G."/>
        </authorList>
    </citation>
    <scope>NUCLEOTIDE SEQUENCE</scope>
    <source>
        <strain evidence="2">TX3</strain>
    </source>
</reference>